<dbReference type="PANTHER" id="PTHR43542">
    <property type="entry name" value="METHYLTRANSFERASE"/>
    <property type="match status" value="1"/>
</dbReference>
<dbReference type="EC" id="2.1.1.171" evidence="3"/>
<organism evidence="3 4">
    <name type="scientific">Salicibibacter cibarius</name>
    <dbReference type="NCBI Taxonomy" id="2743000"/>
    <lineage>
        <taxon>Bacteria</taxon>
        <taxon>Bacillati</taxon>
        <taxon>Bacillota</taxon>
        <taxon>Bacilli</taxon>
        <taxon>Bacillales</taxon>
        <taxon>Bacillaceae</taxon>
        <taxon>Salicibibacter</taxon>
    </lineage>
</organism>
<dbReference type="AlphaFoldDB" id="A0A7T6Z4P4"/>
<keyword evidence="2 3" id="KW-0808">Transferase</keyword>
<dbReference type="SUPFAM" id="SSF53335">
    <property type="entry name" value="S-adenosyl-L-methionine-dependent methyltransferases"/>
    <property type="match status" value="1"/>
</dbReference>
<gene>
    <name evidence="3" type="primary">rsmD</name>
    <name evidence="3" type="ORF">HUG15_15035</name>
</gene>
<dbReference type="EMBL" id="CP054705">
    <property type="protein sequence ID" value="QQK76748.1"/>
    <property type="molecule type" value="Genomic_DNA"/>
</dbReference>
<accession>A0A7T6Z4P4</accession>
<name>A0A7T6Z4P4_9BACI</name>
<dbReference type="CDD" id="cd02440">
    <property type="entry name" value="AdoMet_MTases"/>
    <property type="match status" value="1"/>
</dbReference>
<reference evidence="3 4" key="1">
    <citation type="submission" date="2020-06" db="EMBL/GenBank/DDBJ databases">
        <title>Genomic analysis of Salicibibacter sp. NKC5-3.</title>
        <authorList>
            <person name="Oh Y.J."/>
        </authorList>
    </citation>
    <scope>NUCLEOTIDE SEQUENCE [LARGE SCALE GENOMIC DNA]</scope>
    <source>
        <strain evidence="3 4">NKC5-3</strain>
    </source>
</reference>
<dbReference type="GO" id="GO:0052913">
    <property type="term" value="F:16S rRNA (guanine(966)-N(2))-methyltransferase activity"/>
    <property type="evidence" value="ECO:0007669"/>
    <property type="project" value="UniProtKB-EC"/>
</dbReference>
<dbReference type="Gene3D" id="3.40.50.150">
    <property type="entry name" value="Vaccinia Virus protein VP39"/>
    <property type="match status" value="1"/>
</dbReference>
<dbReference type="Pfam" id="PF03602">
    <property type="entry name" value="Cons_hypoth95"/>
    <property type="match status" value="1"/>
</dbReference>
<keyword evidence="1 3" id="KW-0489">Methyltransferase</keyword>
<dbReference type="PANTHER" id="PTHR43542:SF1">
    <property type="entry name" value="METHYLTRANSFERASE"/>
    <property type="match status" value="1"/>
</dbReference>
<sequence length="250" mass="28034">MAKVKVFLILSTEKFIPSIVLENLAFRQSFCGAKALAQLMQLRKLIYTFLAAKRKGGEAMRIIAGSRKGTRLKAVPGAKTRPTSDRVKEALFQMIGPYFQGGTGVDLYAGSGALGMEALSRGIEEMYFADKSGAAIKVIRGNAKKCHFEKRAHIYKQAAMQMAKQLMREKRKCSLILLDPPYNEQQLEKDISHIQEFGICIPETVIVAEHSSSLKLVHELGHFSKSRTKIFGDTQISIFTYKNQERNEQE</sequence>
<dbReference type="NCBIfam" id="TIGR00095">
    <property type="entry name" value="16S rRNA (guanine(966)-N(2))-methyltransferase RsmD"/>
    <property type="match status" value="1"/>
</dbReference>
<evidence type="ECO:0000256" key="1">
    <source>
        <dbReference type="ARBA" id="ARBA00022603"/>
    </source>
</evidence>
<dbReference type="GO" id="GO:0003676">
    <property type="term" value="F:nucleic acid binding"/>
    <property type="evidence" value="ECO:0007669"/>
    <property type="project" value="InterPro"/>
</dbReference>
<dbReference type="InterPro" id="IPR002052">
    <property type="entry name" value="DNA_methylase_N6_adenine_CS"/>
</dbReference>
<evidence type="ECO:0000256" key="2">
    <source>
        <dbReference type="ARBA" id="ARBA00022679"/>
    </source>
</evidence>
<evidence type="ECO:0000313" key="3">
    <source>
        <dbReference type="EMBL" id="QQK76748.1"/>
    </source>
</evidence>
<dbReference type="KEGG" id="scia:HUG15_15035"/>
<evidence type="ECO:0000313" key="4">
    <source>
        <dbReference type="Proteomes" id="UP000595823"/>
    </source>
</evidence>
<dbReference type="PROSITE" id="PS00092">
    <property type="entry name" value="N6_MTASE"/>
    <property type="match status" value="1"/>
</dbReference>
<dbReference type="Proteomes" id="UP000595823">
    <property type="component" value="Chromosome"/>
</dbReference>
<protein>
    <submittedName>
        <fullName evidence="3">16S rRNA (Guanine(966)-N(2))-methyltransferase RsmD</fullName>
        <ecNumber evidence="3">2.1.1.171</ecNumber>
    </submittedName>
</protein>
<dbReference type="InterPro" id="IPR029063">
    <property type="entry name" value="SAM-dependent_MTases_sf"/>
</dbReference>
<dbReference type="InterPro" id="IPR004398">
    <property type="entry name" value="RNA_MeTrfase_RsmD"/>
</dbReference>
<keyword evidence="4" id="KW-1185">Reference proteome</keyword>
<proteinExistence type="predicted"/>